<gene>
    <name evidence="2" type="ORF">S03H2_28311</name>
</gene>
<protein>
    <recommendedName>
        <fullName evidence="1">6-hydroxymethylpterin diphosphokinase MptE-like domain-containing protein</fullName>
    </recommendedName>
</protein>
<feature type="non-terminal residue" evidence="2">
    <location>
        <position position="301"/>
    </location>
</feature>
<dbReference type="EMBL" id="BARU01017054">
    <property type="protein sequence ID" value="GAH55781.1"/>
    <property type="molecule type" value="Genomic_DNA"/>
</dbReference>
<name>X1GD12_9ZZZZ</name>
<evidence type="ECO:0000259" key="1">
    <source>
        <dbReference type="Pfam" id="PF01973"/>
    </source>
</evidence>
<feature type="domain" description="6-hydroxymethylpterin diphosphokinase MptE-like" evidence="1">
    <location>
        <begin position="209"/>
        <end position="290"/>
    </location>
</feature>
<dbReference type="AlphaFoldDB" id="X1GD12"/>
<accession>X1GD12</accession>
<proteinExistence type="predicted"/>
<dbReference type="InterPro" id="IPR002826">
    <property type="entry name" value="MptE-like"/>
</dbReference>
<evidence type="ECO:0000313" key="2">
    <source>
        <dbReference type="EMBL" id="GAH55781.1"/>
    </source>
</evidence>
<reference evidence="2" key="1">
    <citation type="journal article" date="2014" name="Front. Microbiol.">
        <title>High frequency of phylogenetically diverse reductive dehalogenase-homologous genes in deep subseafloor sedimentary metagenomes.</title>
        <authorList>
            <person name="Kawai M."/>
            <person name="Futagami T."/>
            <person name="Toyoda A."/>
            <person name="Takaki Y."/>
            <person name="Nishi S."/>
            <person name="Hori S."/>
            <person name="Arai W."/>
            <person name="Tsubouchi T."/>
            <person name="Morono Y."/>
            <person name="Uchiyama I."/>
            <person name="Ito T."/>
            <person name="Fujiyama A."/>
            <person name="Inagaki F."/>
            <person name="Takami H."/>
        </authorList>
    </citation>
    <scope>NUCLEOTIDE SEQUENCE</scope>
    <source>
        <strain evidence="2">Expedition CK06-06</strain>
    </source>
</reference>
<organism evidence="2">
    <name type="scientific">marine sediment metagenome</name>
    <dbReference type="NCBI Taxonomy" id="412755"/>
    <lineage>
        <taxon>unclassified sequences</taxon>
        <taxon>metagenomes</taxon>
        <taxon>ecological metagenomes</taxon>
    </lineage>
</organism>
<dbReference type="Pfam" id="PF01973">
    <property type="entry name" value="MptE-like"/>
    <property type="match status" value="1"/>
</dbReference>
<feature type="non-terminal residue" evidence="2">
    <location>
        <position position="1"/>
    </location>
</feature>
<comment type="caution">
    <text evidence="2">The sequence shown here is derived from an EMBL/GenBank/DDBJ whole genome shotgun (WGS) entry which is preliminary data.</text>
</comment>
<sequence length="301" mass="36169">HILENIKIYQEQKKQFLVNIKNKVKQYNKNLEFHQTIIIWGGFFLYHIDLLIKEIKKIIESQNIINSFFENTLLTINILICDTDPDLFIFSLNYFDYQELFEKTQIAKKININLYFLFPQTINKMHSIFFNIFNPLYIKKINYFFHPNFFKIRDKKSTSKLQTELDAKIKEIAFNFKTIAFSGKLWYKNLLLNIKNISEFNKNNIKRKKYFSLYKLKNNIKTERKALLIGASPLLEKNIQRIIKEKRNKNTYLFVIDNAARLLSSYNIKPDFIIILDSRNFIKQFIPHIFENVPRIIPITV</sequence>